<accession>A0A9P7G8J6</accession>
<protein>
    <recommendedName>
        <fullName evidence="5">DASH complex subunit ASK1</fullName>
    </recommendedName>
</protein>
<evidence type="ECO:0000256" key="8">
    <source>
        <dbReference type="ARBA" id="ARBA00022618"/>
    </source>
</evidence>
<evidence type="ECO:0000256" key="10">
    <source>
        <dbReference type="ARBA" id="ARBA00022776"/>
    </source>
</evidence>
<evidence type="ECO:0000313" key="17">
    <source>
        <dbReference type="EMBL" id="KAG5644148.1"/>
    </source>
</evidence>
<feature type="compositionally biased region" description="Pro residues" evidence="16">
    <location>
        <begin position="446"/>
        <end position="457"/>
    </location>
</feature>
<dbReference type="GO" id="GO:0042729">
    <property type="term" value="C:DASH complex"/>
    <property type="evidence" value="ECO:0007669"/>
    <property type="project" value="InterPro"/>
</dbReference>
<dbReference type="PANTHER" id="PTHR28200:SF1">
    <property type="entry name" value="DASH COMPLEX SUBUNIT ASK1"/>
    <property type="match status" value="1"/>
</dbReference>
<feature type="region of interest" description="Disordered" evidence="16">
    <location>
        <begin position="444"/>
        <end position="489"/>
    </location>
</feature>
<evidence type="ECO:0000256" key="1">
    <source>
        <dbReference type="ARBA" id="ARBA00004123"/>
    </source>
</evidence>
<feature type="region of interest" description="Disordered" evidence="16">
    <location>
        <begin position="183"/>
        <end position="211"/>
    </location>
</feature>
<evidence type="ECO:0000256" key="4">
    <source>
        <dbReference type="ARBA" id="ARBA00010731"/>
    </source>
</evidence>
<comment type="similarity">
    <text evidence="4">Belongs to the DASH complex ASK1 family.</text>
</comment>
<feature type="compositionally biased region" description="Polar residues" evidence="16">
    <location>
        <begin position="121"/>
        <end position="130"/>
    </location>
</feature>
<dbReference type="GO" id="GO:0008608">
    <property type="term" value="P:attachment of spindle microtubules to kinetochore"/>
    <property type="evidence" value="ECO:0007669"/>
    <property type="project" value="InterPro"/>
</dbReference>
<keyword evidence="10" id="KW-0498">Mitosis</keyword>
<evidence type="ECO:0000256" key="15">
    <source>
        <dbReference type="ARBA" id="ARBA00023328"/>
    </source>
</evidence>
<feature type="region of interest" description="Disordered" evidence="16">
    <location>
        <begin position="277"/>
        <end position="316"/>
    </location>
</feature>
<evidence type="ECO:0000256" key="6">
    <source>
        <dbReference type="ARBA" id="ARBA00022454"/>
    </source>
</evidence>
<evidence type="ECO:0000256" key="7">
    <source>
        <dbReference type="ARBA" id="ARBA00022490"/>
    </source>
</evidence>
<dbReference type="PANTHER" id="PTHR28200">
    <property type="entry name" value="DASH COMPLEX SUBUNIT ASK1"/>
    <property type="match status" value="1"/>
</dbReference>
<feature type="compositionally biased region" description="Acidic residues" evidence="16">
    <location>
        <begin position="545"/>
        <end position="555"/>
    </location>
</feature>
<evidence type="ECO:0000256" key="3">
    <source>
        <dbReference type="ARBA" id="ARBA00004629"/>
    </source>
</evidence>
<name>A0A9P7G8J6_9AGAR</name>
<comment type="caution">
    <text evidence="17">The sequence shown here is derived from an EMBL/GenBank/DDBJ whole genome shotgun (WGS) entry which is preliminary data.</text>
</comment>
<keyword evidence="11" id="KW-0995">Kinetochore</keyword>
<evidence type="ECO:0000256" key="5">
    <source>
        <dbReference type="ARBA" id="ARBA00014520"/>
    </source>
</evidence>
<reference evidence="17" key="1">
    <citation type="submission" date="2020-07" db="EMBL/GenBank/DDBJ databases">
        <authorList>
            <person name="Nieuwenhuis M."/>
            <person name="Van De Peppel L.J.J."/>
        </authorList>
    </citation>
    <scope>NUCLEOTIDE SEQUENCE</scope>
    <source>
        <strain evidence="17">AP01</strain>
        <tissue evidence="17">Mycelium</tissue>
    </source>
</reference>
<evidence type="ECO:0000313" key="18">
    <source>
        <dbReference type="Proteomes" id="UP000775547"/>
    </source>
</evidence>
<evidence type="ECO:0000256" key="2">
    <source>
        <dbReference type="ARBA" id="ARBA00004186"/>
    </source>
</evidence>
<feature type="compositionally biased region" description="Basic and acidic residues" evidence="16">
    <location>
        <begin position="193"/>
        <end position="211"/>
    </location>
</feature>
<evidence type="ECO:0000256" key="9">
    <source>
        <dbReference type="ARBA" id="ARBA00022701"/>
    </source>
</evidence>
<sequence>MPSQGELILIYQNIDENFSKIHHTLANKVLPALKRYAVATEPVREAAKFWTSFYEQAAQIHIPTYDDDYSTVNEESQQPESAADATIQHQGEYTANTSESHHYEPSMTSTDGSFMPGHAAFSSTPATTRVNKVHDSSIADTQDGSTWAASLDSPLVRIHQNFHQPAVLDESILGPSLSYAPSFLLDEPTPNPRRTDPEPSPRSEKGKTKEPLLRNVLRHNLYSTDASQVGSSSGIISPIKYRGKPNTPVPKKYNPFLPLDKDPADWDGVVDLGDPSILTPKRSRGAMPLSRRGGLTTPAHESDDEESFDGLPPGMSPPVMMSPARPPRSSAELGLLRLGQTPTREASSRITRDLVRDIQSRSGNATGFLHSRAESTFSTMPTPPSLSRYHRHDTTDSIIIDSSLESMMRRVGLNVPSSVATSGMGTASTPGLRLRSQAFLKAAEPPVNPPATPPPPQLHLLDDEPITPVHPDGQMDIDSDSDSMDEMNNTAHPSAAFLMASSGHSRQDSDDSFGSSNHSSDSLNDDDGGMGLAPVNPFPGGIVDDGFDDSYDDDSFNGLDGEVPEETLFGVPPVQRMQAQRRVHSGGHLGDELRMLGEDLLEDTIGIGAQMGRVEDTPTPAAWGSRE</sequence>
<keyword evidence="8" id="KW-0132">Cell division</keyword>
<organism evidence="17 18">
    <name type="scientific">Asterophora parasitica</name>
    <dbReference type="NCBI Taxonomy" id="117018"/>
    <lineage>
        <taxon>Eukaryota</taxon>
        <taxon>Fungi</taxon>
        <taxon>Dikarya</taxon>
        <taxon>Basidiomycota</taxon>
        <taxon>Agaricomycotina</taxon>
        <taxon>Agaricomycetes</taxon>
        <taxon>Agaricomycetidae</taxon>
        <taxon>Agaricales</taxon>
        <taxon>Tricholomatineae</taxon>
        <taxon>Lyophyllaceae</taxon>
        <taxon>Asterophora</taxon>
    </lineage>
</organism>
<evidence type="ECO:0000256" key="16">
    <source>
        <dbReference type="SAM" id="MobiDB-lite"/>
    </source>
</evidence>
<feature type="compositionally biased region" description="Low complexity" evidence="16">
    <location>
        <begin position="512"/>
        <end position="522"/>
    </location>
</feature>
<keyword evidence="13" id="KW-0539">Nucleus</keyword>
<feature type="region of interest" description="Disordered" evidence="16">
    <location>
        <begin position="94"/>
        <end position="144"/>
    </location>
</feature>
<keyword evidence="9" id="KW-0493">Microtubule</keyword>
<dbReference type="GO" id="GO:0072686">
    <property type="term" value="C:mitotic spindle"/>
    <property type="evidence" value="ECO:0007669"/>
    <property type="project" value="InterPro"/>
</dbReference>
<keyword evidence="6" id="KW-0158">Chromosome</keyword>
<evidence type="ECO:0000256" key="12">
    <source>
        <dbReference type="ARBA" id="ARBA00023212"/>
    </source>
</evidence>
<dbReference type="InterPro" id="IPR013964">
    <property type="entry name" value="DASH_Ask1"/>
</dbReference>
<evidence type="ECO:0000256" key="14">
    <source>
        <dbReference type="ARBA" id="ARBA00023306"/>
    </source>
</evidence>
<dbReference type="GO" id="GO:0005874">
    <property type="term" value="C:microtubule"/>
    <property type="evidence" value="ECO:0007669"/>
    <property type="project" value="UniProtKB-KW"/>
</dbReference>
<dbReference type="Proteomes" id="UP000775547">
    <property type="component" value="Unassembled WGS sequence"/>
</dbReference>
<dbReference type="GO" id="GO:0051301">
    <property type="term" value="P:cell division"/>
    <property type="evidence" value="ECO:0007669"/>
    <property type="project" value="UniProtKB-KW"/>
</dbReference>
<comment type="subcellular location">
    <subcellularLocation>
        <location evidence="3">Chromosome</location>
        <location evidence="3">Centromere</location>
        <location evidence="3">Kinetochore</location>
    </subcellularLocation>
    <subcellularLocation>
        <location evidence="2">Cytoplasm</location>
        <location evidence="2">Cytoskeleton</location>
        <location evidence="2">Spindle</location>
    </subcellularLocation>
    <subcellularLocation>
        <location evidence="1">Nucleus</location>
    </subcellularLocation>
</comment>
<feature type="region of interest" description="Disordered" evidence="16">
    <location>
        <begin position="501"/>
        <end position="555"/>
    </location>
</feature>
<keyword evidence="14" id="KW-0131">Cell cycle</keyword>
<reference evidence="17" key="2">
    <citation type="submission" date="2021-10" db="EMBL/GenBank/DDBJ databases">
        <title>Phylogenomics reveals ancestral predisposition of the termite-cultivated fungus Termitomyces towards a domesticated lifestyle.</title>
        <authorList>
            <person name="Auxier B."/>
            <person name="Grum-Grzhimaylo A."/>
            <person name="Cardenas M.E."/>
            <person name="Lodge J.D."/>
            <person name="Laessoe T."/>
            <person name="Pedersen O."/>
            <person name="Smith M.E."/>
            <person name="Kuyper T.W."/>
            <person name="Franco-Molano E.A."/>
            <person name="Baroni T.J."/>
            <person name="Aanen D.K."/>
        </authorList>
    </citation>
    <scope>NUCLEOTIDE SEQUENCE</scope>
    <source>
        <strain evidence="17">AP01</strain>
        <tissue evidence="17">Mycelium</tissue>
    </source>
</reference>
<evidence type="ECO:0000256" key="11">
    <source>
        <dbReference type="ARBA" id="ARBA00022838"/>
    </source>
</evidence>
<dbReference type="Pfam" id="PF08655">
    <property type="entry name" value="DASH_Ask1"/>
    <property type="match status" value="1"/>
</dbReference>
<feature type="compositionally biased region" description="Acidic residues" evidence="16">
    <location>
        <begin position="475"/>
        <end position="485"/>
    </location>
</feature>
<evidence type="ECO:0000256" key="13">
    <source>
        <dbReference type="ARBA" id="ARBA00023242"/>
    </source>
</evidence>
<keyword evidence="7" id="KW-0963">Cytoplasm</keyword>
<dbReference type="OrthoDB" id="5573898at2759"/>
<dbReference type="EMBL" id="JABCKV010000081">
    <property type="protein sequence ID" value="KAG5644148.1"/>
    <property type="molecule type" value="Genomic_DNA"/>
</dbReference>
<dbReference type="GO" id="GO:0044732">
    <property type="term" value="C:mitotic spindle pole body"/>
    <property type="evidence" value="ECO:0007669"/>
    <property type="project" value="TreeGrafter"/>
</dbReference>
<gene>
    <name evidence="17" type="ORF">DXG03_009043</name>
</gene>
<keyword evidence="18" id="KW-1185">Reference proteome</keyword>
<keyword evidence="15" id="KW-0137">Centromere</keyword>
<dbReference type="AlphaFoldDB" id="A0A9P7G8J6"/>
<proteinExistence type="inferred from homology"/>
<keyword evidence="12" id="KW-0206">Cytoskeleton</keyword>